<reference evidence="5 6" key="1">
    <citation type="journal article" date="2018" name="Nat. Genet.">
        <title>The Rosa genome provides new insights in the design of modern roses.</title>
        <authorList>
            <person name="Bendahmane M."/>
        </authorList>
    </citation>
    <scope>NUCLEOTIDE SEQUENCE [LARGE SCALE GENOMIC DNA]</scope>
    <source>
        <strain evidence="6">cv. Old Blush</strain>
    </source>
</reference>
<keyword evidence="5" id="KW-0223">Dioxygenase</keyword>
<keyword evidence="6" id="KW-1185">Reference proteome</keyword>
<dbReference type="Gramene" id="PRQ43223">
    <property type="protein sequence ID" value="PRQ43223"/>
    <property type="gene ID" value="RchiOBHm_Chr3g0466121"/>
</dbReference>
<organism evidence="5 6">
    <name type="scientific">Rosa chinensis</name>
    <name type="common">China rose</name>
    <dbReference type="NCBI Taxonomy" id="74649"/>
    <lineage>
        <taxon>Eukaryota</taxon>
        <taxon>Viridiplantae</taxon>
        <taxon>Streptophyta</taxon>
        <taxon>Embryophyta</taxon>
        <taxon>Tracheophyta</taxon>
        <taxon>Spermatophyta</taxon>
        <taxon>Magnoliopsida</taxon>
        <taxon>eudicotyledons</taxon>
        <taxon>Gunneridae</taxon>
        <taxon>Pentapetalae</taxon>
        <taxon>rosids</taxon>
        <taxon>fabids</taxon>
        <taxon>Rosales</taxon>
        <taxon>Rosaceae</taxon>
        <taxon>Rosoideae</taxon>
        <taxon>Rosoideae incertae sedis</taxon>
        <taxon>Rosa</taxon>
    </lineage>
</organism>
<dbReference type="SUPFAM" id="SSF51197">
    <property type="entry name" value="Clavaminate synthase-like"/>
    <property type="match status" value="1"/>
</dbReference>
<keyword evidence="2" id="KW-0847">Vitamin C</keyword>
<dbReference type="AlphaFoldDB" id="A0A2P6R9V9"/>
<feature type="domain" description="Non-haem dioxygenase N-terminal" evidence="4">
    <location>
        <begin position="2"/>
        <end position="44"/>
    </location>
</feature>
<evidence type="ECO:0000259" key="4">
    <source>
        <dbReference type="Pfam" id="PF14226"/>
    </source>
</evidence>
<dbReference type="GO" id="GO:0051213">
    <property type="term" value="F:dioxygenase activity"/>
    <property type="evidence" value="ECO:0007669"/>
    <property type="project" value="UniProtKB-KW"/>
</dbReference>
<evidence type="ECO:0000313" key="6">
    <source>
        <dbReference type="Proteomes" id="UP000238479"/>
    </source>
</evidence>
<evidence type="ECO:0000256" key="3">
    <source>
        <dbReference type="ARBA" id="ARBA00023004"/>
    </source>
</evidence>
<dbReference type="Pfam" id="PF14226">
    <property type="entry name" value="DIOX_N"/>
    <property type="match status" value="1"/>
</dbReference>
<comment type="caution">
    <text evidence="5">The sequence shown here is derived from an EMBL/GenBank/DDBJ whole genome shotgun (WGS) entry which is preliminary data.</text>
</comment>
<sequence length="89" mass="9805">MVNHGAASKLLQGMKDVVAEIFELPLEEKNKIIETYSSEVEKVGKELLSSITGMKKDALLGLHQELVQAFTINYYPPCSTPEKVLGLTV</sequence>
<dbReference type="STRING" id="74649.A0A2P6R9V9"/>
<gene>
    <name evidence="5" type="ORF">RchiOBHm_Chr3g0466121</name>
</gene>
<keyword evidence="5" id="KW-0560">Oxidoreductase</keyword>
<dbReference type="GO" id="GO:0031418">
    <property type="term" value="F:L-ascorbic acid binding"/>
    <property type="evidence" value="ECO:0007669"/>
    <property type="project" value="UniProtKB-KW"/>
</dbReference>
<keyword evidence="3" id="KW-0408">Iron</keyword>
<dbReference type="InterPro" id="IPR026992">
    <property type="entry name" value="DIOX_N"/>
</dbReference>
<dbReference type="GO" id="GO:0046872">
    <property type="term" value="F:metal ion binding"/>
    <property type="evidence" value="ECO:0007669"/>
    <property type="project" value="UniProtKB-KW"/>
</dbReference>
<dbReference type="PANTHER" id="PTHR47991">
    <property type="entry name" value="OXOGLUTARATE/IRON-DEPENDENT DIOXYGENASE"/>
    <property type="match status" value="1"/>
</dbReference>
<evidence type="ECO:0000313" key="5">
    <source>
        <dbReference type="EMBL" id="PRQ43223.1"/>
    </source>
</evidence>
<accession>A0A2P6R9V9</accession>
<keyword evidence="1" id="KW-0479">Metal-binding</keyword>
<evidence type="ECO:0000256" key="1">
    <source>
        <dbReference type="ARBA" id="ARBA00022723"/>
    </source>
</evidence>
<dbReference type="EMBL" id="PDCK01000041">
    <property type="protein sequence ID" value="PRQ43223.1"/>
    <property type="molecule type" value="Genomic_DNA"/>
</dbReference>
<name>A0A2P6R9V9_ROSCH</name>
<protein>
    <submittedName>
        <fullName evidence="5">Putative non-heme dioxygenase domain, isopenicillin N synthase</fullName>
    </submittedName>
</protein>
<proteinExistence type="predicted"/>
<dbReference type="Proteomes" id="UP000238479">
    <property type="component" value="Chromosome 3"/>
</dbReference>
<dbReference type="InterPro" id="IPR050295">
    <property type="entry name" value="Plant_2OG-oxidoreductases"/>
</dbReference>
<evidence type="ECO:0000256" key="2">
    <source>
        <dbReference type="ARBA" id="ARBA00022896"/>
    </source>
</evidence>